<dbReference type="Proteomes" id="UP001200034">
    <property type="component" value="Unassembled WGS sequence"/>
</dbReference>
<reference evidence="1" key="1">
    <citation type="journal article" date="2021" name="Mol. Ecol. Resour.">
        <title>Phylogenomic analyses of the genus Drosophila reveals genomic signals of climate adaptation.</title>
        <authorList>
            <person name="Li F."/>
            <person name="Rane R.V."/>
            <person name="Luria V."/>
            <person name="Xiong Z."/>
            <person name="Chen J."/>
            <person name="Li Z."/>
            <person name="Catullo R.A."/>
            <person name="Griffin P.C."/>
            <person name="Schiffer M."/>
            <person name="Pearce S."/>
            <person name="Lee S.F."/>
            <person name="McElroy K."/>
            <person name="Stocker A."/>
            <person name="Shirriffs J."/>
            <person name="Cockerell F."/>
            <person name="Coppin C."/>
            <person name="Sgro C.M."/>
            <person name="Karger A."/>
            <person name="Cain J.W."/>
            <person name="Weber J.A."/>
            <person name="Santpere G."/>
            <person name="Kirschner M.W."/>
            <person name="Hoffmann A.A."/>
            <person name="Oakeshott J.G."/>
            <person name="Zhang G."/>
        </authorList>
    </citation>
    <scope>NUCLEOTIDE SEQUENCE</scope>
    <source>
        <strain evidence="1">BGI-SZ-2011g</strain>
    </source>
</reference>
<dbReference type="EMBL" id="JAJJHW010002585">
    <property type="protein sequence ID" value="KAH8371156.1"/>
    <property type="molecule type" value="Genomic_DNA"/>
</dbReference>
<organism evidence="1 2">
    <name type="scientific">Drosophila rubida</name>
    <dbReference type="NCBI Taxonomy" id="30044"/>
    <lineage>
        <taxon>Eukaryota</taxon>
        <taxon>Metazoa</taxon>
        <taxon>Ecdysozoa</taxon>
        <taxon>Arthropoda</taxon>
        <taxon>Hexapoda</taxon>
        <taxon>Insecta</taxon>
        <taxon>Pterygota</taxon>
        <taxon>Neoptera</taxon>
        <taxon>Endopterygota</taxon>
        <taxon>Diptera</taxon>
        <taxon>Brachycera</taxon>
        <taxon>Muscomorpha</taxon>
        <taxon>Ephydroidea</taxon>
        <taxon>Drosophilidae</taxon>
        <taxon>Drosophila</taxon>
    </lineage>
</organism>
<comment type="caution">
    <text evidence="1">The sequence shown here is derived from an EMBL/GenBank/DDBJ whole genome shotgun (WGS) entry which is preliminary data.</text>
</comment>
<sequence>MPDDEDMDPRLTSWHKMLQQRKLIAQRIQRNTGKRAEDVLFNRQSTIDAQTKSMLLRLLETAKRSDEYAPDHVYSVLQTRIDPHTCREIRELQTTDPKLQVLEFVGLPNVTQQELTGEVNTPETRFQQSELLAKSMRHHELGIKHVLKYCPNIKDLQVAPGFMPGAVPLVETQLLGEDKLLYVSSDTSLPLDHVHPRGPSRARLLMKPTKVSEPSTDNLIRINGSLYGFGDLKGSLSSDVQLYFQCDPFQRLRKTIVHMENIGDKFVAGKWLQHNLTNKELNQHQIMNGEFVFDSCRFTLMPGQQRRIDVMYSPTMVGVRKQSWMIHLQRSPFCGVRRINVRLHGVCTMPASYRQRIHNDQQLVINKRTQQVTHRLAKLHAELAPIVQRPHMHCPYQRRLDERELFSAQNAGFQCSRFSDLETLKELYVLVKKPRQPAWDYSIETVRLCIYQHEPKQRESLQKLLMDIIEPMRCSSKETFSKIDNNAERQRTCFVYVRGIICSALEEWEVLAETMGEQFYKSEVQRFVIGMLERGEKLPSPDEIDWHASRRVRSCKYFKDALYIQTYTVLCDAAENIVSAIESNVHL</sequence>
<protein>
    <submittedName>
        <fullName evidence="1">Uncharacterized protein</fullName>
    </submittedName>
</protein>
<keyword evidence="2" id="KW-1185">Reference proteome</keyword>
<accession>A0AAD4K287</accession>
<evidence type="ECO:0000313" key="1">
    <source>
        <dbReference type="EMBL" id="KAH8371156.1"/>
    </source>
</evidence>
<evidence type="ECO:0000313" key="2">
    <source>
        <dbReference type="Proteomes" id="UP001200034"/>
    </source>
</evidence>
<dbReference type="AlphaFoldDB" id="A0AAD4K287"/>
<proteinExistence type="predicted"/>
<dbReference type="Pfam" id="PF14646">
    <property type="entry name" value="MYCBPAP"/>
    <property type="match status" value="1"/>
</dbReference>
<dbReference type="InterPro" id="IPR032707">
    <property type="entry name" value="MYCBPAP"/>
</dbReference>
<gene>
    <name evidence="1" type="ORF">KR093_006335</name>
</gene>
<name>A0AAD4K287_9MUSC</name>